<evidence type="ECO:0000313" key="4">
    <source>
        <dbReference type="Proteomes" id="UP000004994"/>
    </source>
</evidence>
<reference evidence="3" key="1">
    <citation type="journal article" date="2012" name="Nature">
        <title>The tomato genome sequence provides insights into fleshy fruit evolution.</title>
        <authorList>
            <consortium name="Tomato Genome Consortium"/>
        </authorList>
    </citation>
    <scope>NUCLEOTIDE SEQUENCE [LARGE SCALE GENOMIC DNA]</scope>
    <source>
        <strain evidence="3">cv. Heinz 1706</strain>
    </source>
</reference>
<evidence type="ECO:0000313" key="3">
    <source>
        <dbReference type="EnsemblPlants" id="Solyc08g061063.1.1"/>
    </source>
</evidence>
<evidence type="ECO:0000256" key="1">
    <source>
        <dbReference type="SAM" id="MobiDB-lite"/>
    </source>
</evidence>
<dbReference type="InterPro" id="IPR036908">
    <property type="entry name" value="RlpA-like_sf"/>
</dbReference>
<dbReference type="InterPro" id="IPR009009">
    <property type="entry name" value="RlpA-like_DPBB"/>
</dbReference>
<sequence>MEECGNFKCVYDSDDELWAENRSKRLHDPLLMKNNNDEPKKKTEEIKKKRPRKLTSTVSYVSRARLMYPGSLLFKGFLVISILTGINATRCNGNRGDQFPSGNLFVAVSEGLWDNGAACGRRYRLRCLSGSGYRPCKGGTIDVRVVDYCNKRPCPSTIALSADAFSQISHSTKAKINIEYIQYVPTNGNRDITVCGSSREINMMSADLRKLSDPQKELEAAEHIPSHKSQALQTIKQAIDRIEEEKF</sequence>
<dbReference type="PANTHER" id="PTHR47480:SF6">
    <property type="entry name" value="EXPANSIN-LIKE EG45 DOMAIN-CONTAINING PROTEIN"/>
    <property type="match status" value="1"/>
</dbReference>
<protein>
    <recommendedName>
        <fullName evidence="2">Expansin-like EG45 domain-containing protein</fullName>
    </recommendedName>
</protein>
<accession>A0A3Q7HPG2</accession>
<dbReference type="EnsemblPlants" id="Solyc08g061063.1.1">
    <property type="protein sequence ID" value="Solyc08g061063.1.1"/>
    <property type="gene ID" value="Solyc08g061063.1"/>
</dbReference>
<dbReference type="CDD" id="cd22269">
    <property type="entry name" value="DPBB_EG45-like"/>
    <property type="match status" value="1"/>
</dbReference>
<evidence type="ECO:0000259" key="2">
    <source>
        <dbReference type="PROSITE" id="PS50842"/>
    </source>
</evidence>
<organism evidence="3">
    <name type="scientific">Solanum lycopersicum</name>
    <name type="common">Tomato</name>
    <name type="synonym">Lycopersicon esculentum</name>
    <dbReference type="NCBI Taxonomy" id="4081"/>
    <lineage>
        <taxon>Eukaryota</taxon>
        <taxon>Viridiplantae</taxon>
        <taxon>Streptophyta</taxon>
        <taxon>Embryophyta</taxon>
        <taxon>Tracheophyta</taxon>
        <taxon>Spermatophyta</taxon>
        <taxon>Magnoliopsida</taxon>
        <taxon>eudicotyledons</taxon>
        <taxon>Gunneridae</taxon>
        <taxon>Pentapetalae</taxon>
        <taxon>asterids</taxon>
        <taxon>lamiids</taxon>
        <taxon>Solanales</taxon>
        <taxon>Solanaceae</taxon>
        <taxon>Solanoideae</taxon>
        <taxon>Solaneae</taxon>
        <taxon>Solanum</taxon>
        <taxon>Solanum subgen. Lycopersicon</taxon>
    </lineage>
</organism>
<dbReference type="Proteomes" id="UP000004994">
    <property type="component" value="Chromosome 8"/>
</dbReference>
<feature type="compositionally biased region" description="Basic and acidic residues" evidence="1">
    <location>
        <begin position="29"/>
        <end position="47"/>
    </location>
</feature>
<proteinExistence type="predicted"/>
<dbReference type="Pfam" id="PF03330">
    <property type="entry name" value="DPBB_1"/>
    <property type="match status" value="1"/>
</dbReference>
<dbReference type="SUPFAM" id="SSF50685">
    <property type="entry name" value="Barwin-like endoglucanases"/>
    <property type="match status" value="1"/>
</dbReference>
<dbReference type="PROSITE" id="PS50842">
    <property type="entry name" value="EXPANSIN_EG45"/>
    <property type="match status" value="1"/>
</dbReference>
<feature type="region of interest" description="Disordered" evidence="1">
    <location>
        <begin position="29"/>
        <end position="50"/>
    </location>
</feature>
<dbReference type="Gene3D" id="2.40.40.10">
    <property type="entry name" value="RlpA-like domain"/>
    <property type="match status" value="1"/>
</dbReference>
<name>A0A3Q7HPG2_SOLLC</name>
<dbReference type="Gramene" id="Solyc08g061063.1.1">
    <property type="protein sequence ID" value="Solyc08g061063.1.1"/>
    <property type="gene ID" value="Solyc08g061063.1"/>
</dbReference>
<feature type="domain" description="Expansin-like EG45" evidence="2">
    <location>
        <begin position="88"/>
        <end position="180"/>
    </location>
</feature>
<reference evidence="3" key="2">
    <citation type="submission" date="2019-01" db="UniProtKB">
        <authorList>
            <consortium name="EnsemblPlants"/>
        </authorList>
    </citation>
    <scope>IDENTIFICATION</scope>
    <source>
        <strain evidence="3">cv. Heinz 1706</strain>
    </source>
</reference>
<dbReference type="InterPro" id="IPR007112">
    <property type="entry name" value="Expansin/allergen_DPBB_dom"/>
</dbReference>
<dbReference type="PANTHER" id="PTHR47480">
    <property type="entry name" value="EG45-LIKE DOMAIN CONTAINING PROTEIN"/>
    <property type="match status" value="1"/>
</dbReference>
<keyword evidence="4" id="KW-1185">Reference proteome</keyword>
<dbReference type="AlphaFoldDB" id="A0A3Q7HPG2"/>
<dbReference type="InParanoid" id="A0A3Q7HPG2"/>